<feature type="repeat" description="WD" evidence="4">
    <location>
        <begin position="218"/>
        <end position="248"/>
    </location>
</feature>
<evidence type="ECO:0000313" key="8">
    <source>
        <dbReference type="EMBL" id="CAE4561939.1"/>
    </source>
</evidence>
<dbReference type="InterPro" id="IPR036855">
    <property type="entry name" value="Znf_CCCH_sf"/>
</dbReference>
<dbReference type="PROSITE" id="PS50103">
    <property type="entry name" value="ZF_C3H1"/>
    <property type="match status" value="2"/>
</dbReference>
<dbReference type="PROSITE" id="PS50082">
    <property type="entry name" value="WD_REPEATS_2"/>
    <property type="match status" value="1"/>
</dbReference>
<keyword evidence="2 5" id="KW-0863">Zinc-finger</keyword>
<evidence type="ECO:0000256" key="6">
    <source>
        <dbReference type="SAM" id="MobiDB-lite"/>
    </source>
</evidence>
<dbReference type="SUPFAM" id="SSF90229">
    <property type="entry name" value="CCCH zinc finger"/>
    <property type="match status" value="2"/>
</dbReference>
<feature type="domain" description="C3H1-type" evidence="7">
    <location>
        <begin position="37"/>
        <end position="64"/>
    </location>
</feature>
<dbReference type="InterPro" id="IPR041367">
    <property type="entry name" value="Znf-CCCH_4"/>
</dbReference>
<evidence type="ECO:0000256" key="3">
    <source>
        <dbReference type="ARBA" id="ARBA00022833"/>
    </source>
</evidence>
<name>A0A7S4PTD7_9DINO</name>
<dbReference type="InterPro" id="IPR001680">
    <property type="entry name" value="WD40_rpt"/>
</dbReference>
<dbReference type="GO" id="GO:0008270">
    <property type="term" value="F:zinc ion binding"/>
    <property type="evidence" value="ECO:0007669"/>
    <property type="project" value="UniProtKB-KW"/>
</dbReference>
<dbReference type="InterPro" id="IPR000571">
    <property type="entry name" value="Znf_CCCH"/>
</dbReference>
<evidence type="ECO:0000256" key="4">
    <source>
        <dbReference type="PROSITE-ProRule" id="PRU00221"/>
    </source>
</evidence>
<keyword evidence="3 5" id="KW-0862">Zinc</keyword>
<dbReference type="InterPro" id="IPR015943">
    <property type="entry name" value="WD40/YVTN_repeat-like_dom_sf"/>
</dbReference>
<feature type="zinc finger region" description="C3H1-type" evidence="5">
    <location>
        <begin position="37"/>
        <end position="64"/>
    </location>
</feature>
<feature type="region of interest" description="Disordered" evidence="6">
    <location>
        <begin position="64"/>
        <end position="107"/>
    </location>
</feature>
<evidence type="ECO:0000256" key="5">
    <source>
        <dbReference type="PROSITE-ProRule" id="PRU00723"/>
    </source>
</evidence>
<dbReference type="Pfam" id="PF00400">
    <property type="entry name" value="WD40"/>
    <property type="match status" value="1"/>
</dbReference>
<dbReference type="Pfam" id="PF00642">
    <property type="entry name" value="zf-CCCH"/>
    <property type="match status" value="1"/>
</dbReference>
<dbReference type="EMBL" id="HBNR01002211">
    <property type="protein sequence ID" value="CAE4561939.1"/>
    <property type="molecule type" value="Transcribed_RNA"/>
</dbReference>
<feature type="domain" description="C3H1-type" evidence="7">
    <location>
        <begin position="1"/>
        <end position="24"/>
    </location>
</feature>
<accession>A0A7S4PTD7</accession>
<dbReference type="SMART" id="SM00320">
    <property type="entry name" value="WD40"/>
    <property type="match status" value="5"/>
</dbReference>
<evidence type="ECO:0000256" key="2">
    <source>
        <dbReference type="ARBA" id="ARBA00022771"/>
    </source>
</evidence>
<dbReference type="InterPro" id="IPR044715">
    <property type="entry name" value="WDR86-like"/>
</dbReference>
<dbReference type="AlphaFoldDB" id="A0A7S4PTD7"/>
<dbReference type="SUPFAM" id="SSF50978">
    <property type="entry name" value="WD40 repeat-like"/>
    <property type="match status" value="1"/>
</dbReference>
<dbReference type="Gene3D" id="4.10.1000.10">
    <property type="entry name" value="Zinc finger, CCCH-type"/>
    <property type="match status" value="2"/>
</dbReference>
<protein>
    <recommendedName>
        <fullName evidence="7">C3H1-type domain-containing protein</fullName>
    </recommendedName>
</protein>
<proteinExistence type="predicted"/>
<keyword evidence="1 5" id="KW-0479">Metal-binding</keyword>
<gene>
    <name evidence="8" type="ORF">AMON00008_LOCUS1558</name>
</gene>
<keyword evidence="4" id="KW-0853">WD repeat</keyword>
<reference evidence="8" key="1">
    <citation type="submission" date="2021-01" db="EMBL/GenBank/DDBJ databases">
        <authorList>
            <person name="Corre E."/>
            <person name="Pelletier E."/>
            <person name="Niang G."/>
            <person name="Scheremetjew M."/>
            <person name="Finn R."/>
            <person name="Kale V."/>
            <person name="Holt S."/>
            <person name="Cochrane G."/>
            <person name="Meng A."/>
            <person name="Brown T."/>
            <person name="Cohen L."/>
        </authorList>
    </citation>
    <scope>NUCLEOTIDE SEQUENCE</scope>
    <source>
        <strain evidence="8">CCMP3105</strain>
    </source>
</reference>
<dbReference type="PANTHER" id="PTHR44489">
    <property type="match status" value="1"/>
</dbReference>
<organism evidence="8">
    <name type="scientific">Alexandrium monilatum</name>
    <dbReference type="NCBI Taxonomy" id="311494"/>
    <lineage>
        <taxon>Eukaryota</taxon>
        <taxon>Sar</taxon>
        <taxon>Alveolata</taxon>
        <taxon>Dinophyceae</taxon>
        <taxon>Gonyaulacales</taxon>
        <taxon>Pyrocystaceae</taxon>
        <taxon>Alexandrium</taxon>
    </lineage>
</organism>
<dbReference type="Pfam" id="PF18044">
    <property type="entry name" value="zf-CCCH_4"/>
    <property type="match status" value="1"/>
</dbReference>
<dbReference type="Gene3D" id="2.130.10.10">
    <property type="entry name" value="YVTN repeat-like/Quinoprotein amine dehydrogenase"/>
    <property type="match status" value="2"/>
</dbReference>
<evidence type="ECO:0000256" key="1">
    <source>
        <dbReference type="ARBA" id="ARBA00022723"/>
    </source>
</evidence>
<dbReference type="PROSITE" id="PS50294">
    <property type="entry name" value="WD_REPEATS_REGION"/>
    <property type="match status" value="1"/>
</dbReference>
<dbReference type="SMART" id="SM00356">
    <property type="entry name" value="ZnF_C3H1"/>
    <property type="match status" value="2"/>
</dbReference>
<feature type="zinc finger region" description="C3H1-type" evidence="5">
    <location>
        <begin position="1"/>
        <end position="24"/>
    </location>
</feature>
<dbReference type="PANTHER" id="PTHR44489:SF1">
    <property type="entry name" value="ZINC FINGER CCCH DOMAIN-CONTAINING PROTEIN 63"/>
    <property type="match status" value="1"/>
</dbReference>
<sequence length="440" mass="46865">MLCRFWQQGSCRHGDQCRYQHGGGAGPVGGGPPPAPPGKGQVCRDFLRGSCRYGGACRYVHAEDGQKGGQGGRGKGGHWNRPAGQGCGKGGFEGKGPGPFKGPGGGDLRSLTGPYLGKGSELLKIWYMPETQGHDDGIYAACVMGDRVCTGGGDRRLLVWTGHCSPQGTLSFVEDNAVEFPAAVSSLLFHGESKWLFCGLFDGQIKAYRQEPFTEATLIGHGEAVTSMLIHESVLLSGSHDGTIRAWQHDPGSGGFRCAATVQSPLGQVFKIHVQPPSSLWVGAQRGISCVNLQTMQPVGNIEAPARVVGLLPYENSIIAGFANGVVKAYDPAGNEQFSQGPLGEHTTNTTISMMRIPRINKDVLLCGQEFGYVTVYDMPDFKPRGSFTTGWDGEVMAIVDMMADGVFVTCGLSGDVVIWRWREDGGAAMLTEMVSSSPF</sequence>
<feature type="compositionally biased region" description="Gly residues" evidence="6">
    <location>
        <begin position="85"/>
        <end position="107"/>
    </location>
</feature>
<dbReference type="InterPro" id="IPR036322">
    <property type="entry name" value="WD40_repeat_dom_sf"/>
</dbReference>
<evidence type="ECO:0000259" key="7">
    <source>
        <dbReference type="PROSITE" id="PS50103"/>
    </source>
</evidence>